<dbReference type="GO" id="GO:0016702">
    <property type="term" value="F:oxidoreductase activity, acting on single donors with incorporation of molecular oxygen, incorporation of two atoms of oxygen"/>
    <property type="evidence" value="ECO:0007669"/>
    <property type="project" value="InterPro"/>
</dbReference>
<evidence type="ECO:0000256" key="4">
    <source>
        <dbReference type="ARBA" id="ARBA00022964"/>
    </source>
</evidence>
<dbReference type="InterPro" id="IPR013819">
    <property type="entry name" value="LipOase_C"/>
</dbReference>
<dbReference type="SUPFAM" id="SSF48484">
    <property type="entry name" value="Lipoxigenase"/>
    <property type="match status" value="1"/>
</dbReference>
<dbReference type="Gene3D" id="3.10.450.60">
    <property type="match status" value="1"/>
</dbReference>
<dbReference type="InterPro" id="IPR036226">
    <property type="entry name" value="LipOase_C_sf"/>
</dbReference>
<evidence type="ECO:0000256" key="3">
    <source>
        <dbReference type="ARBA" id="ARBA00022741"/>
    </source>
</evidence>
<sequence>MSQNRNTAKNGLVIEDLSKLNLNNDEPDNVRQESPTIVLMGMSGTGKSSFIKLLTGNKDIKIGMTIDPETSDISTYQFINDESEVAIVDTPGFDDNRPHMSDSKLLEDITKFLLKRLNTNSLQGLIYLHRISDVRFGGTATRNLRMFSRLCGPDAMKNVVILTTRWDETRLNVAQRTETELINTYFKEFMDNGAQVLRHDNSVESTREVIAAILDRPPIAHLQVIDEMMSGRSLFETEAGRELDNQLAKLHTQHVQEINELREQYKTARSAHDETQQAEIKQLRTELMGKLEKVDKDKKNLESFKDLTFAAEGAQIGENLPFVPRKLGGWAGGKVGTIVGNLVKRERDASRKSGRGVFEWAFSDMYPPYLKSIPKADQTTILDIFDFAALTETAATLFSQPLADILFKMHDLAPDFNTDRTMKDLVDRNLKLHRKSRQDTRAIRKRDMYYNKNIGLRDDWYTDAAFGQQHFTGTNTTTITRAPSRVVDEFKTVAHTQERADVEKLLESHSVDLYVEDYSDFRTAMGLPPSHEFISEGRYGCAAVVLFHLEPEGKLHPLAITLDHRGTIQASVTIFNRRISSATPGDEYSDWPWRYAKMCAQVSDWLRHEVAVHLVYTHLVEEIMIVSAHRTLDLDHVLFKLLEPHWSTTLSLNAAARETLVPKIIIGMTGFTAEETYAFLKTSYNNFNWTDHYVPNDLRKRGFPPEDLDKPKYHNYGYARNIARTWEILRKFVSKVLTTAYPGGDTQVADDPSVIAFCQEVRSGSGGRQPSFPEIKTLDGLIDFATMCIHVASPQHTAVNYLQQYYQTFVPNKPSALCARLPQSLTELQAYGEQDVLLALPVRRQRDWLIMAQVPYLLSFEMLDDQTILHYATTTSNASSTPEIIRDAAKTLKEDLEAFQYTVSRYSQELDDQKTPYLVLDPSKTAISILI</sequence>
<dbReference type="OrthoDB" id="407298at2759"/>
<evidence type="ECO:0000256" key="2">
    <source>
        <dbReference type="ARBA" id="ARBA00022723"/>
    </source>
</evidence>
<dbReference type="PROSITE" id="PS51393">
    <property type="entry name" value="LIPOXYGENASE_3"/>
    <property type="match status" value="1"/>
</dbReference>
<reference evidence="9" key="2">
    <citation type="submission" date="2015-01" db="EMBL/GenBank/DDBJ databases">
        <title>Evolutionary Origins and Diversification of the Mycorrhizal Mutualists.</title>
        <authorList>
            <consortium name="DOE Joint Genome Institute"/>
            <consortium name="Mycorrhizal Genomics Consortium"/>
            <person name="Kohler A."/>
            <person name="Kuo A."/>
            <person name="Nagy L.G."/>
            <person name="Floudas D."/>
            <person name="Copeland A."/>
            <person name="Barry K.W."/>
            <person name="Cichocki N."/>
            <person name="Veneault-Fourrey C."/>
            <person name="LaButti K."/>
            <person name="Lindquist E.A."/>
            <person name="Lipzen A."/>
            <person name="Lundell T."/>
            <person name="Morin E."/>
            <person name="Murat C."/>
            <person name="Riley R."/>
            <person name="Ohm R."/>
            <person name="Sun H."/>
            <person name="Tunlid A."/>
            <person name="Henrissat B."/>
            <person name="Grigoriev I.V."/>
            <person name="Hibbett D.S."/>
            <person name="Martin F."/>
        </authorList>
    </citation>
    <scope>NUCLEOTIDE SEQUENCE [LARGE SCALE GENOMIC DNA]</scope>
    <source>
        <strain evidence="9">LaAM-08-1</strain>
    </source>
</reference>
<keyword evidence="2" id="KW-0479">Metal-binding</keyword>
<evidence type="ECO:0000256" key="5">
    <source>
        <dbReference type="ARBA" id="ARBA00023002"/>
    </source>
</evidence>
<dbReference type="Gene3D" id="1.20.245.10">
    <property type="entry name" value="Lipoxygenase-1, Domain 5"/>
    <property type="match status" value="1"/>
</dbReference>
<dbReference type="SUPFAM" id="SSF52540">
    <property type="entry name" value="P-loop containing nucleoside triphosphate hydrolases"/>
    <property type="match status" value="1"/>
</dbReference>
<feature type="coiled-coil region" evidence="6">
    <location>
        <begin position="251"/>
        <end position="278"/>
    </location>
</feature>
<dbReference type="HOGENOM" id="CLU_009802_0_0_1"/>
<evidence type="ECO:0000256" key="6">
    <source>
        <dbReference type="SAM" id="Coils"/>
    </source>
</evidence>
<dbReference type="GO" id="GO:0034440">
    <property type="term" value="P:lipid oxidation"/>
    <property type="evidence" value="ECO:0007669"/>
    <property type="project" value="InterPro"/>
</dbReference>
<dbReference type="GO" id="GO:0046872">
    <property type="term" value="F:metal ion binding"/>
    <property type="evidence" value="ECO:0007669"/>
    <property type="project" value="UniProtKB-KW"/>
</dbReference>
<dbReference type="PANTHER" id="PTHR11771">
    <property type="entry name" value="LIPOXYGENASE"/>
    <property type="match status" value="1"/>
</dbReference>
<keyword evidence="5" id="KW-0560">Oxidoreductase</keyword>
<gene>
    <name evidence="8" type="ORF">K443DRAFT_684182</name>
</gene>
<accession>A0A0C9WJ07</accession>
<dbReference type="EMBL" id="KN838820">
    <property type="protein sequence ID" value="KIJ93864.1"/>
    <property type="molecule type" value="Genomic_DNA"/>
</dbReference>
<dbReference type="Proteomes" id="UP000054477">
    <property type="component" value="Unassembled WGS sequence"/>
</dbReference>
<dbReference type="InterPro" id="IPR027417">
    <property type="entry name" value="P-loop_NTPase"/>
</dbReference>
<dbReference type="AlphaFoldDB" id="A0A0C9WJ07"/>
<keyword evidence="4" id="KW-0223">Dioxygenase</keyword>
<dbReference type="Pfam" id="PF04548">
    <property type="entry name" value="AIG1"/>
    <property type="match status" value="1"/>
</dbReference>
<evidence type="ECO:0000313" key="8">
    <source>
        <dbReference type="EMBL" id="KIJ93864.1"/>
    </source>
</evidence>
<keyword evidence="9" id="KW-1185">Reference proteome</keyword>
<proteinExistence type="predicted"/>
<organism evidence="8 9">
    <name type="scientific">Laccaria amethystina LaAM-08-1</name>
    <dbReference type="NCBI Taxonomy" id="1095629"/>
    <lineage>
        <taxon>Eukaryota</taxon>
        <taxon>Fungi</taxon>
        <taxon>Dikarya</taxon>
        <taxon>Basidiomycota</taxon>
        <taxon>Agaricomycotina</taxon>
        <taxon>Agaricomycetes</taxon>
        <taxon>Agaricomycetidae</taxon>
        <taxon>Agaricales</taxon>
        <taxon>Agaricineae</taxon>
        <taxon>Hydnangiaceae</taxon>
        <taxon>Laccaria</taxon>
    </lineage>
</organism>
<dbReference type="InterPro" id="IPR006703">
    <property type="entry name" value="G_AIG1"/>
</dbReference>
<feature type="domain" description="Lipoxygenase" evidence="7">
    <location>
        <begin position="460"/>
        <end position="931"/>
    </location>
</feature>
<keyword evidence="6" id="KW-0175">Coiled coil</keyword>
<dbReference type="STRING" id="1095629.A0A0C9WJ07"/>
<name>A0A0C9WJ07_9AGAR</name>
<dbReference type="GO" id="GO:0005525">
    <property type="term" value="F:GTP binding"/>
    <property type="evidence" value="ECO:0007669"/>
    <property type="project" value="InterPro"/>
</dbReference>
<keyword evidence="3" id="KW-0547">Nucleotide-binding</keyword>
<reference evidence="8 9" key="1">
    <citation type="submission" date="2014-04" db="EMBL/GenBank/DDBJ databases">
        <authorList>
            <consortium name="DOE Joint Genome Institute"/>
            <person name="Kuo A."/>
            <person name="Kohler A."/>
            <person name="Nagy L.G."/>
            <person name="Floudas D."/>
            <person name="Copeland A."/>
            <person name="Barry K.W."/>
            <person name="Cichocki N."/>
            <person name="Veneault-Fourrey C."/>
            <person name="LaButti K."/>
            <person name="Lindquist E.A."/>
            <person name="Lipzen A."/>
            <person name="Lundell T."/>
            <person name="Morin E."/>
            <person name="Murat C."/>
            <person name="Sun H."/>
            <person name="Tunlid A."/>
            <person name="Henrissat B."/>
            <person name="Grigoriev I.V."/>
            <person name="Hibbett D.S."/>
            <person name="Martin F."/>
            <person name="Nordberg H.P."/>
            <person name="Cantor M.N."/>
            <person name="Hua S.X."/>
        </authorList>
    </citation>
    <scope>NUCLEOTIDE SEQUENCE [LARGE SCALE GENOMIC DNA]</scope>
    <source>
        <strain evidence="8 9">LaAM-08-1</strain>
    </source>
</reference>
<protein>
    <recommendedName>
        <fullName evidence="1">Manganese lipoxygenase</fullName>
    </recommendedName>
</protein>
<dbReference type="GO" id="GO:0043651">
    <property type="term" value="P:linoleic acid metabolic process"/>
    <property type="evidence" value="ECO:0007669"/>
    <property type="project" value="UniProtKB-ARBA"/>
</dbReference>
<dbReference type="Pfam" id="PF00305">
    <property type="entry name" value="Lipoxygenase"/>
    <property type="match status" value="1"/>
</dbReference>
<evidence type="ECO:0000259" key="7">
    <source>
        <dbReference type="PROSITE" id="PS51393"/>
    </source>
</evidence>
<dbReference type="InterPro" id="IPR000907">
    <property type="entry name" value="LipOase"/>
</dbReference>
<evidence type="ECO:0000256" key="1">
    <source>
        <dbReference type="ARBA" id="ARBA00021175"/>
    </source>
</evidence>
<evidence type="ECO:0000313" key="9">
    <source>
        <dbReference type="Proteomes" id="UP000054477"/>
    </source>
</evidence>
<dbReference type="Gene3D" id="3.40.50.300">
    <property type="entry name" value="P-loop containing nucleotide triphosphate hydrolases"/>
    <property type="match status" value="1"/>
</dbReference>